<dbReference type="InterPro" id="IPR013783">
    <property type="entry name" value="Ig-like_fold"/>
</dbReference>
<dbReference type="Gene3D" id="2.60.40.10">
    <property type="entry name" value="Immunoglobulins"/>
    <property type="match status" value="1"/>
</dbReference>
<gene>
    <name evidence="6" type="ORF">RBB77_11625</name>
</gene>
<dbReference type="SMART" id="SM00387">
    <property type="entry name" value="HATPase_c"/>
    <property type="match status" value="1"/>
</dbReference>
<dbReference type="SUPFAM" id="SSF50956">
    <property type="entry name" value="Thermostable phytase (3-phytase)"/>
    <property type="match status" value="1"/>
</dbReference>
<dbReference type="InterPro" id="IPR011712">
    <property type="entry name" value="Sig_transdc_His_kin_sub3_dim/P"/>
</dbReference>
<dbReference type="Gene3D" id="3.30.565.10">
    <property type="entry name" value="Histidine kinase-like ATPase, C-terminal domain"/>
    <property type="match status" value="1"/>
</dbReference>
<dbReference type="Gene3D" id="1.20.5.1930">
    <property type="match status" value="1"/>
</dbReference>
<keyword evidence="3" id="KW-0902">Two-component regulatory system</keyword>
<feature type="chain" id="PRO_5043773010" evidence="4">
    <location>
        <begin position="26"/>
        <end position="1016"/>
    </location>
</feature>
<dbReference type="KEGG" id="tpsc:RBB77_11625"/>
<sequence length="1016" mass="112697">MIGLRRALQLLLGIVAAVLSTQLLADSARTSATEDIRQLYHSTWTVRDGAPVGIWRIAQSTDGFLWIATNSGLYRFDGVQFTKFRPAEGVALLSENIIALFAPGTGGLWLGYQFGGISFIRDGKITNYPAAGIFASSSTGFLELKDGTLWTSTGQGMARFVHNQWQQMGPEWGFHGRSVFRPFLDASGTLWAYNGKTLQYLPAGEHSFHDTHIEGKFWGLLADRPDRIWLAGEYDLVELVRVHDGSWSLYPTHVDFSPGFAAQARDGSFWMASDQSGVFRLPAPLPSPSVPVSRGLLENFAAKDGLTADVSIQVIRDREGSMWVATEKGLDQFRPAALSSVAMPLGTNGISLAQDEDGLLVGVKNVRGPSLFRLRDNKLVPIPHSPEGITSIYAEGGADVWLGVTSQLWHMVGSRFTKIPMPEDVNGLPLEIQTMTTDSKGVLWASILGHGTFKLDGDKWTKFKAPDAEHFAVLSIMRDHEGHIWQGFVHNNVAIVTGDTTRTLGPHDGVTAGNILAIAERGDHVWLGGTEGLSYYRNGTIHSILSCSEESIRGVNGIVESADGNLWLNQASGVIFISRDEIAQALADPRHRVTVRLYNYLDGLTGTPVQLRPLPTAIATKDGRIYFAARHELTWIDPAHIASNTIAPTAVVDELVADGHEYLAPSGITLDKGIQNLRFDYTASSLLIPQRVHFRYMLEGFDKSWQDAGIRRQAFYSKIPPGHYTFRVMASNNDGIWSPISAMTPFYLPPTFRQSRYFAALLAAITATLLSLLHKLRLRYATNQVRSRLLERLRERESIAQDLHDTFFQSIQVLLLRFYTATKQLPQDDPARQSYESALKQSELVMREGRELLLELRSEPSREMPHHTTFQQMVEDLQPNTTASLTFEIEGRPRELAADAGREAIKIAREALANAIRHSGASRIEVLLAFSRSHLRVIVRDDGTGIPAEIFRQGHREGHLGMIGMRERARQLGARIEIRRILSGGTAVELLVPAAVIYLAENLPRKRTSYLDLLKF</sequence>
<proteinExistence type="predicted"/>
<dbReference type="InterPro" id="IPR015943">
    <property type="entry name" value="WD40/YVTN_repeat-like_dom_sf"/>
</dbReference>
<evidence type="ECO:0000259" key="5">
    <source>
        <dbReference type="PROSITE" id="PS50109"/>
    </source>
</evidence>
<dbReference type="Pfam" id="PF07730">
    <property type="entry name" value="HisKA_3"/>
    <property type="match status" value="1"/>
</dbReference>
<protein>
    <submittedName>
        <fullName evidence="6">Triple tyrosine motif-containing protein</fullName>
    </submittedName>
</protein>
<accession>A0AAU7ZJC5</accession>
<evidence type="ECO:0000256" key="3">
    <source>
        <dbReference type="ARBA" id="ARBA00023012"/>
    </source>
</evidence>
<dbReference type="SUPFAM" id="SSF55874">
    <property type="entry name" value="ATPase domain of HSP90 chaperone/DNA topoisomerase II/histidine kinase"/>
    <property type="match status" value="1"/>
</dbReference>
<dbReference type="Pfam" id="PF07495">
    <property type="entry name" value="Y_Y_Y"/>
    <property type="match status" value="1"/>
</dbReference>
<organism evidence="6">
    <name type="scientific">Tunturiibacter psychrotolerans</name>
    <dbReference type="NCBI Taxonomy" id="3069686"/>
    <lineage>
        <taxon>Bacteria</taxon>
        <taxon>Pseudomonadati</taxon>
        <taxon>Acidobacteriota</taxon>
        <taxon>Terriglobia</taxon>
        <taxon>Terriglobales</taxon>
        <taxon>Acidobacteriaceae</taxon>
        <taxon>Tunturiibacter</taxon>
    </lineage>
</organism>
<reference evidence="6" key="2">
    <citation type="journal article" date="2024" name="Environ. Microbiol.">
        <title>Genome analysis and description of Tunturibacter gen. nov. expands the diversity of Terriglobia in tundra soils.</title>
        <authorList>
            <person name="Messyasz A."/>
            <person name="Mannisto M.K."/>
            <person name="Kerkhof L.J."/>
            <person name="Haggblom M.M."/>
        </authorList>
    </citation>
    <scope>NUCLEOTIDE SEQUENCE</scope>
    <source>
        <strain evidence="6">X5P6</strain>
    </source>
</reference>
<evidence type="ECO:0000256" key="4">
    <source>
        <dbReference type="SAM" id="SignalP"/>
    </source>
</evidence>
<dbReference type="GO" id="GO:0000155">
    <property type="term" value="F:phosphorelay sensor kinase activity"/>
    <property type="evidence" value="ECO:0007669"/>
    <property type="project" value="InterPro"/>
</dbReference>
<dbReference type="Pfam" id="PF02518">
    <property type="entry name" value="HATPase_c"/>
    <property type="match status" value="1"/>
</dbReference>
<reference evidence="6" key="1">
    <citation type="submission" date="2023-08" db="EMBL/GenBank/DDBJ databases">
        <authorList>
            <person name="Messyasz A."/>
            <person name="Mannisto M.K."/>
            <person name="Kerkhof L.J."/>
            <person name="Haggblom M."/>
        </authorList>
    </citation>
    <scope>NUCLEOTIDE SEQUENCE</scope>
    <source>
        <strain evidence="6">X5P6</strain>
    </source>
</reference>
<keyword evidence="4" id="KW-0732">Signal</keyword>
<dbReference type="GO" id="GO:0046983">
    <property type="term" value="F:protein dimerization activity"/>
    <property type="evidence" value="ECO:0007669"/>
    <property type="project" value="InterPro"/>
</dbReference>
<dbReference type="SUPFAM" id="SSF63829">
    <property type="entry name" value="Calcium-dependent phosphotriesterase"/>
    <property type="match status" value="1"/>
</dbReference>
<dbReference type="InterPro" id="IPR011123">
    <property type="entry name" value="Y_Y_Y"/>
</dbReference>
<dbReference type="RefSeq" id="WP_353061954.1">
    <property type="nucleotide sequence ID" value="NZ_CP132942.1"/>
</dbReference>
<dbReference type="InterPro" id="IPR036890">
    <property type="entry name" value="HATPase_C_sf"/>
</dbReference>
<evidence type="ECO:0000313" key="6">
    <source>
        <dbReference type="EMBL" id="XCB31111.1"/>
    </source>
</evidence>
<evidence type="ECO:0000256" key="1">
    <source>
        <dbReference type="ARBA" id="ARBA00022679"/>
    </source>
</evidence>
<dbReference type="GO" id="GO:0016020">
    <property type="term" value="C:membrane"/>
    <property type="evidence" value="ECO:0007669"/>
    <property type="project" value="InterPro"/>
</dbReference>
<dbReference type="PANTHER" id="PTHR24421:SF62">
    <property type="entry name" value="SENSORY TRANSDUCTION HISTIDINE KINASE"/>
    <property type="match status" value="1"/>
</dbReference>
<dbReference type="Gene3D" id="2.130.10.10">
    <property type="entry name" value="YVTN repeat-like/Quinoprotein amine dehydrogenase"/>
    <property type="match status" value="2"/>
</dbReference>
<keyword evidence="2" id="KW-0418">Kinase</keyword>
<dbReference type="InterPro" id="IPR050482">
    <property type="entry name" value="Sensor_HK_TwoCompSys"/>
</dbReference>
<dbReference type="AlphaFoldDB" id="A0AAU7ZJC5"/>
<feature type="signal peptide" evidence="4">
    <location>
        <begin position="1"/>
        <end position="25"/>
    </location>
</feature>
<dbReference type="CDD" id="cd16917">
    <property type="entry name" value="HATPase_UhpB-NarQ-NarX-like"/>
    <property type="match status" value="1"/>
</dbReference>
<dbReference type="InterPro" id="IPR003594">
    <property type="entry name" value="HATPase_dom"/>
</dbReference>
<name>A0AAU7ZJC5_9BACT</name>
<dbReference type="EMBL" id="CP132942">
    <property type="protein sequence ID" value="XCB31111.1"/>
    <property type="molecule type" value="Genomic_DNA"/>
</dbReference>
<keyword evidence="1" id="KW-0808">Transferase</keyword>
<evidence type="ECO:0000256" key="2">
    <source>
        <dbReference type="ARBA" id="ARBA00022777"/>
    </source>
</evidence>
<feature type="domain" description="Histidine kinase" evidence="5">
    <location>
        <begin position="906"/>
        <end position="996"/>
    </location>
</feature>
<dbReference type="InterPro" id="IPR005467">
    <property type="entry name" value="His_kinase_dom"/>
</dbReference>
<dbReference type="PANTHER" id="PTHR24421">
    <property type="entry name" value="NITRATE/NITRITE SENSOR PROTEIN NARX-RELATED"/>
    <property type="match status" value="1"/>
</dbReference>
<dbReference type="PROSITE" id="PS50109">
    <property type="entry name" value="HIS_KIN"/>
    <property type="match status" value="1"/>
</dbReference>